<accession>A0A7X5RLA7</accession>
<dbReference type="PANTHER" id="PTHR38774:SF1">
    <property type="entry name" value="CYTOPLASMIC PROTEIN"/>
    <property type="match status" value="1"/>
</dbReference>
<keyword evidence="2" id="KW-1185">Reference proteome</keyword>
<dbReference type="EMBL" id="JAAAWN010000011">
    <property type="protein sequence ID" value="NDV91499.1"/>
    <property type="molecule type" value="Genomic_DNA"/>
</dbReference>
<protein>
    <submittedName>
        <fullName evidence="1">DUF1249 domain-containing protein</fullName>
    </submittedName>
</protein>
<dbReference type="RefSeq" id="WP_163085268.1">
    <property type="nucleotide sequence ID" value="NZ_JAAAWN010000011.1"/>
</dbReference>
<dbReference type="AlphaFoldDB" id="A0A7X5RLA7"/>
<gene>
    <name evidence="1" type="ORF">GTH32_09925</name>
</gene>
<dbReference type="Pfam" id="PF06853">
    <property type="entry name" value="DUF1249"/>
    <property type="match status" value="1"/>
</dbReference>
<evidence type="ECO:0000313" key="1">
    <source>
        <dbReference type="EMBL" id="NDV91499.1"/>
    </source>
</evidence>
<sequence length="146" mass="17070">MTLYSQRKYVPHLPTIQALCELNYSHIMRILPDCDTEKLSYEFAVGKSMTYQICIIESARYTSTLTVQQLTNEMPSYLKPAMTVRLYHDARMAEVINSQNTGVLEPSYDYPNLNMRQRNEKHMVNIFLAEWLHFCLTRKPKVASQV</sequence>
<reference evidence="1 2" key="1">
    <citation type="submission" date="2020-01" db="EMBL/GenBank/DDBJ databases">
        <authorList>
            <person name="Chen J."/>
            <person name="Zhu S."/>
            <person name="Yang J."/>
        </authorList>
    </citation>
    <scope>NUCLEOTIDE SEQUENCE [LARGE SCALE GENOMIC DNA]</scope>
    <source>
        <strain evidence="1 2">345S023</strain>
    </source>
</reference>
<name>A0A7X5RLA7_9ALTE</name>
<proteinExistence type="predicted"/>
<dbReference type="InterPro" id="IPR009659">
    <property type="entry name" value="DUF1249"/>
</dbReference>
<evidence type="ECO:0000313" key="2">
    <source>
        <dbReference type="Proteomes" id="UP000470213"/>
    </source>
</evidence>
<dbReference type="PANTHER" id="PTHR38774">
    <property type="entry name" value="CYTOPLASMIC PROTEIN-RELATED"/>
    <property type="match status" value="1"/>
</dbReference>
<comment type="caution">
    <text evidence="1">The sequence shown here is derived from an EMBL/GenBank/DDBJ whole genome shotgun (WGS) entry which is preliminary data.</text>
</comment>
<organism evidence="1 2">
    <name type="scientific">Alteromonas profundi</name>
    <dbReference type="NCBI Taxonomy" id="2696062"/>
    <lineage>
        <taxon>Bacteria</taxon>
        <taxon>Pseudomonadati</taxon>
        <taxon>Pseudomonadota</taxon>
        <taxon>Gammaproteobacteria</taxon>
        <taxon>Alteromonadales</taxon>
        <taxon>Alteromonadaceae</taxon>
        <taxon>Alteromonas/Salinimonas group</taxon>
        <taxon>Alteromonas</taxon>
    </lineage>
</organism>
<dbReference type="Proteomes" id="UP000470213">
    <property type="component" value="Unassembled WGS sequence"/>
</dbReference>